<dbReference type="GO" id="GO:0004521">
    <property type="term" value="F:RNA endonuclease activity"/>
    <property type="evidence" value="ECO:0007669"/>
    <property type="project" value="TreeGrafter"/>
</dbReference>
<proteinExistence type="predicted"/>
<accession>A0A245ZPM4</accession>
<dbReference type="InterPro" id="IPR001279">
    <property type="entry name" value="Metallo-B-lactamas"/>
</dbReference>
<dbReference type="SUPFAM" id="SSF56281">
    <property type="entry name" value="Metallo-hydrolase/oxidoreductase"/>
    <property type="match status" value="1"/>
</dbReference>
<dbReference type="EC" id="3.1.-.-" evidence="2"/>
<dbReference type="Proteomes" id="UP000197783">
    <property type="component" value="Unassembled WGS sequence"/>
</dbReference>
<protein>
    <submittedName>
        <fullName evidence="2">Ribonuclease</fullName>
        <ecNumber evidence="2">3.1.-.-</ecNumber>
    </submittedName>
</protein>
<organism evidence="2 3">
    <name type="scientific">Sphingomonas mucosissima</name>
    <dbReference type="NCBI Taxonomy" id="370959"/>
    <lineage>
        <taxon>Bacteria</taxon>
        <taxon>Pseudomonadati</taxon>
        <taxon>Pseudomonadota</taxon>
        <taxon>Alphaproteobacteria</taxon>
        <taxon>Sphingomonadales</taxon>
        <taxon>Sphingomonadaceae</taxon>
        <taxon>Sphingomonas</taxon>
    </lineage>
</organism>
<dbReference type="EMBL" id="NBBJ01000001">
    <property type="protein sequence ID" value="OWK31687.1"/>
    <property type="molecule type" value="Genomic_DNA"/>
</dbReference>
<dbReference type="InterPro" id="IPR026360">
    <property type="entry name" value="Xnuc_lig_assoc"/>
</dbReference>
<feature type="domain" description="Metallo-beta-lactamase" evidence="1">
    <location>
        <begin position="16"/>
        <end position="178"/>
    </location>
</feature>
<dbReference type="GO" id="GO:0016787">
    <property type="term" value="F:hydrolase activity"/>
    <property type="evidence" value="ECO:0007669"/>
    <property type="project" value="UniProtKB-KW"/>
</dbReference>
<comment type="caution">
    <text evidence="2">The sequence shown here is derived from an EMBL/GenBank/DDBJ whole genome shotgun (WGS) entry which is preliminary data.</text>
</comment>
<dbReference type="PANTHER" id="PTHR11203">
    <property type="entry name" value="CLEAVAGE AND POLYADENYLATION SPECIFICITY FACTOR FAMILY MEMBER"/>
    <property type="match status" value="1"/>
</dbReference>
<keyword evidence="3" id="KW-1185">Reference proteome</keyword>
<reference evidence="2 3" key="1">
    <citation type="submission" date="2017-03" db="EMBL/GenBank/DDBJ databases">
        <title>Genome sequence of Sphingomonas mucosissima DSM 17494.</title>
        <authorList>
            <person name="Poehlein A."/>
            <person name="Wuebbeler J.H."/>
            <person name="Steinbuechel A."/>
            <person name="Daniel R."/>
        </authorList>
    </citation>
    <scope>NUCLEOTIDE SEQUENCE [LARGE SCALE GENOMIC DNA]</scope>
    <source>
        <strain evidence="2 3">DSM 17494</strain>
    </source>
</reference>
<keyword evidence="2" id="KW-0378">Hydrolase</keyword>
<evidence type="ECO:0000313" key="2">
    <source>
        <dbReference type="EMBL" id="OWK31687.1"/>
    </source>
</evidence>
<dbReference type="InterPro" id="IPR036866">
    <property type="entry name" value="RibonucZ/Hydroxyglut_hydro"/>
</dbReference>
<sequence length="337" mass="37084">MRIAGMAKLGDWLEPHPHGIYVRPADAWVDPSTPQARALVTHGHADHARGGHSAVWATPETLAIMDCRYGAQAGNPVSYGESVRLGEVEATFVPAGHVLGSAQILLEHRGERIVVSGDYKRRPDPTCAPFEPVACDVFITEATFGLPVFRHPDTGDEIDKLVARLHANPDRCVLVGAYALGKAQRVIAELRARGHEAPIYIHGALQRLCDLYAEHGVRLGELIPVAGVPKAAMAGHVVMCPPSALNDRWSRRLPDPITSMASGWMRVRQRARQKLVELPLIMSDHADWDELIDTIAEIAPREVWVTHGREEALIHWCAMRQIKARALALVGFEDEDD</sequence>
<evidence type="ECO:0000313" key="3">
    <source>
        <dbReference type="Proteomes" id="UP000197783"/>
    </source>
</evidence>
<dbReference type="NCBIfam" id="TIGR04122">
    <property type="entry name" value="Xnuc_lig_assoc"/>
    <property type="match status" value="1"/>
</dbReference>
<name>A0A245ZPM4_9SPHN</name>
<gene>
    <name evidence="2" type="ORF">SPMU_00050</name>
</gene>
<dbReference type="Gene3D" id="3.60.15.10">
    <property type="entry name" value="Ribonuclease Z/Hydroxyacylglutathione hydrolase-like"/>
    <property type="match status" value="1"/>
</dbReference>
<dbReference type="AlphaFoldDB" id="A0A245ZPM4"/>
<dbReference type="PANTHER" id="PTHR11203:SF49">
    <property type="entry name" value="BLL1145 PROTEIN"/>
    <property type="match status" value="1"/>
</dbReference>
<evidence type="ECO:0000259" key="1">
    <source>
        <dbReference type="SMART" id="SM00849"/>
    </source>
</evidence>
<dbReference type="InterPro" id="IPR050698">
    <property type="entry name" value="MBL"/>
</dbReference>
<dbReference type="SMART" id="SM00849">
    <property type="entry name" value="Lactamase_B"/>
    <property type="match status" value="1"/>
</dbReference>